<protein>
    <submittedName>
        <fullName evidence="2">Unannotated protein</fullName>
    </submittedName>
</protein>
<dbReference type="GO" id="GO:0003989">
    <property type="term" value="F:acetyl-CoA carboxylase activity"/>
    <property type="evidence" value="ECO:0007669"/>
    <property type="project" value="InterPro"/>
</dbReference>
<evidence type="ECO:0000256" key="1">
    <source>
        <dbReference type="SAM" id="MobiDB-lite"/>
    </source>
</evidence>
<proteinExistence type="predicted"/>
<dbReference type="EMBL" id="CAEZSG010000015">
    <property type="protein sequence ID" value="CAB4532125.1"/>
    <property type="molecule type" value="Genomic_DNA"/>
</dbReference>
<dbReference type="EMBL" id="CAEZTZ010000091">
    <property type="protein sequence ID" value="CAB4587291.1"/>
    <property type="molecule type" value="Genomic_DNA"/>
</dbReference>
<feature type="compositionally biased region" description="Basic and acidic residues" evidence="1">
    <location>
        <begin position="45"/>
        <end position="60"/>
    </location>
</feature>
<sequence length="73" mass="7613">MADPAPDLDPLAQIHVVGGSPTPDQEAAVIAVVAGMLREGGAVEEDKGVDGWTRDARAPREPVAGQTWSNPLR</sequence>
<dbReference type="Pfam" id="PF13822">
    <property type="entry name" value="ACC_epsilon"/>
    <property type="match status" value="1"/>
</dbReference>
<name>A0A6J6AZY4_9ZZZZ</name>
<dbReference type="GO" id="GO:0004658">
    <property type="term" value="F:propionyl-CoA carboxylase activity"/>
    <property type="evidence" value="ECO:0007669"/>
    <property type="project" value="InterPro"/>
</dbReference>
<dbReference type="AlphaFoldDB" id="A0A6J6AZY4"/>
<gene>
    <name evidence="2" type="ORF">UFOPK1413_00190</name>
    <name evidence="3" type="ORF">UFOPK1767_00720</name>
</gene>
<dbReference type="InterPro" id="IPR032716">
    <property type="entry name" value="ACC_epsilon"/>
</dbReference>
<feature type="region of interest" description="Disordered" evidence="1">
    <location>
        <begin position="45"/>
        <end position="73"/>
    </location>
</feature>
<accession>A0A6J6AZY4</accession>
<evidence type="ECO:0000313" key="3">
    <source>
        <dbReference type="EMBL" id="CAB4587291.1"/>
    </source>
</evidence>
<organism evidence="2">
    <name type="scientific">freshwater metagenome</name>
    <dbReference type="NCBI Taxonomy" id="449393"/>
    <lineage>
        <taxon>unclassified sequences</taxon>
        <taxon>metagenomes</taxon>
        <taxon>ecological metagenomes</taxon>
    </lineage>
</organism>
<evidence type="ECO:0000313" key="2">
    <source>
        <dbReference type="EMBL" id="CAB4532125.1"/>
    </source>
</evidence>
<reference evidence="2" key="1">
    <citation type="submission" date="2020-05" db="EMBL/GenBank/DDBJ databases">
        <authorList>
            <person name="Chiriac C."/>
            <person name="Salcher M."/>
            <person name="Ghai R."/>
            <person name="Kavagutti S V."/>
        </authorList>
    </citation>
    <scope>NUCLEOTIDE SEQUENCE</scope>
</reference>